<reference evidence="1 2" key="1">
    <citation type="submission" date="2023-02" db="EMBL/GenBank/DDBJ databases">
        <title>LHISI_Scaffold_Assembly.</title>
        <authorList>
            <person name="Stuart O.P."/>
            <person name="Cleave R."/>
            <person name="Magrath M.J.L."/>
            <person name="Mikheyev A.S."/>
        </authorList>
    </citation>
    <scope>NUCLEOTIDE SEQUENCE [LARGE SCALE GENOMIC DNA]</scope>
    <source>
        <strain evidence="1">Daus_M_001</strain>
        <tissue evidence="1">Leg muscle</tissue>
    </source>
</reference>
<proteinExistence type="predicted"/>
<comment type="caution">
    <text evidence="1">The sequence shown here is derived from an EMBL/GenBank/DDBJ whole genome shotgun (WGS) entry which is preliminary data.</text>
</comment>
<name>A0ABQ9GU26_9NEOP</name>
<evidence type="ECO:0000313" key="1">
    <source>
        <dbReference type="EMBL" id="KAJ8875484.1"/>
    </source>
</evidence>
<protein>
    <submittedName>
        <fullName evidence="1">Uncharacterized protein</fullName>
    </submittedName>
</protein>
<keyword evidence="2" id="KW-1185">Reference proteome</keyword>
<accession>A0ABQ9GU26</accession>
<organism evidence="1 2">
    <name type="scientific">Dryococelus australis</name>
    <dbReference type="NCBI Taxonomy" id="614101"/>
    <lineage>
        <taxon>Eukaryota</taxon>
        <taxon>Metazoa</taxon>
        <taxon>Ecdysozoa</taxon>
        <taxon>Arthropoda</taxon>
        <taxon>Hexapoda</taxon>
        <taxon>Insecta</taxon>
        <taxon>Pterygota</taxon>
        <taxon>Neoptera</taxon>
        <taxon>Polyneoptera</taxon>
        <taxon>Phasmatodea</taxon>
        <taxon>Verophasmatodea</taxon>
        <taxon>Anareolatae</taxon>
        <taxon>Phasmatidae</taxon>
        <taxon>Eurycanthinae</taxon>
        <taxon>Dryococelus</taxon>
    </lineage>
</organism>
<dbReference type="Proteomes" id="UP001159363">
    <property type="component" value="Chromosome 8"/>
</dbReference>
<sequence>MLSAFQINCMGTIRKVYDFFNTPKLQSVLYDKITNKKPCIWATKFKKLCPTSWVSSENVFLELFDSVLFAMEEISNTLNYRDMTSGALMLQSNLQKCEFLLSLFVVHKKMFSFTLHLSNENLEEEIHFTFEKVKQMCTKYEIPVNFPRAAGK</sequence>
<evidence type="ECO:0000313" key="2">
    <source>
        <dbReference type="Proteomes" id="UP001159363"/>
    </source>
</evidence>
<gene>
    <name evidence="1" type="ORF">PR048_023379</name>
</gene>
<dbReference type="EMBL" id="JARBHB010000009">
    <property type="protein sequence ID" value="KAJ8875484.1"/>
    <property type="molecule type" value="Genomic_DNA"/>
</dbReference>